<keyword evidence="2" id="KW-1185">Reference proteome</keyword>
<accession>A0ABQ5IP81</accession>
<dbReference type="EMBL" id="BQNB010021015">
    <property type="protein sequence ID" value="GJU01973.1"/>
    <property type="molecule type" value="Genomic_DNA"/>
</dbReference>
<proteinExistence type="predicted"/>
<sequence length="95" mass="10233">MVVEGFEVVVVDEQIPVVDVRSEVVVVDLKSPVASHPCLNHGDCEVVSFLVEVLKVFLPEVNFEGACGGKKDLSIGCGEGVLSFWFSLLDVSRLA</sequence>
<reference evidence="1" key="2">
    <citation type="submission" date="2022-01" db="EMBL/GenBank/DDBJ databases">
        <authorList>
            <person name="Yamashiro T."/>
            <person name="Shiraishi A."/>
            <person name="Satake H."/>
            <person name="Nakayama K."/>
        </authorList>
    </citation>
    <scope>NUCLEOTIDE SEQUENCE</scope>
</reference>
<reference evidence="1" key="1">
    <citation type="journal article" date="2022" name="Int. J. Mol. Sci.">
        <title>Draft Genome of Tanacetum Coccineum: Genomic Comparison of Closely Related Tanacetum-Family Plants.</title>
        <authorList>
            <person name="Yamashiro T."/>
            <person name="Shiraishi A."/>
            <person name="Nakayama K."/>
            <person name="Satake H."/>
        </authorList>
    </citation>
    <scope>NUCLEOTIDE SEQUENCE</scope>
</reference>
<name>A0ABQ5IP81_9ASTR</name>
<organism evidence="1 2">
    <name type="scientific">Tanacetum coccineum</name>
    <dbReference type="NCBI Taxonomy" id="301880"/>
    <lineage>
        <taxon>Eukaryota</taxon>
        <taxon>Viridiplantae</taxon>
        <taxon>Streptophyta</taxon>
        <taxon>Embryophyta</taxon>
        <taxon>Tracheophyta</taxon>
        <taxon>Spermatophyta</taxon>
        <taxon>Magnoliopsida</taxon>
        <taxon>eudicotyledons</taxon>
        <taxon>Gunneridae</taxon>
        <taxon>Pentapetalae</taxon>
        <taxon>asterids</taxon>
        <taxon>campanulids</taxon>
        <taxon>Asterales</taxon>
        <taxon>Asteraceae</taxon>
        <taxon>Asteroideae</taxon>
        <taxon>Anthemideae</taxon>
        <taxon>Anthemidinae</taxon>
        <taxon>Tanacetum</taxon>
    </lineage>
</organism>
<evidence type="ECO:0000313" key="2">
    <source>
        <dbReference type="Proteomes" id="UP001151760"/>
    </source>
</evidence>
<protein>
    <submittedName>
        <fullName evidence="1">Uncharacterized protein</fullName>
    </submittedName>
</protein>
<gene>
    <name evidence="1" type="ORF">Tco_1112311</name>
</gene>
<comment type="caution">
    <text evidence="1">The sequence shown here is derived from an EMBL/GenBank/DDBJ whole genome shotgun (WGS) entry which is preliminary data.</text>
</comment>
<evidence type="ECO:0000313" key="1">
    <source>
        <dbReference type="EMBL" id="GJU01973.1"/>
    </source>
</evidence>
<dbReference type="Proteomes" id="UP001151760">
    <property type="component" value="Unassembled WGS sequence"/>
</dbReference>